<dbReference type="AlphaFoldDB" id="A0AAU8JMR9"/>
<evidence type="ECO:0000313" key="2">
    <source>
        <dbReference type="EMBL" id="XCM39444.1"/>
    </source>
</evidence>
<reference evidence="2" key="1">
    <citation type="submission" date="2024-07" db="EMBL/GenBank/DDBJ databases">
        <authorList>
            <person name="Kim Y.J."/>
            <person name="Jeong J.Y."/>
        </authorList>
    </citation>
    <scope>NUCLEOTIDE SEQUENCE</scope>
    <source>
        <strain evidence="2">GIHE-MW2</strain>
    </source>
</reference>
<dbReference type="Pfam" id="PF09980">
    <property type="entry name" value="DUF2214"/>
    <property type="match status" value="1"/>
</dbReference>
<feature type="transmembrane region" description="Helical" evidence="1">
    <location>
        <begin position="6"/>
        <end position="29"/>
    </location>
</feature>
<name>A0AAU8JMR9_9CYAN</name>
<feature type="transmembrane region" description="Helical" evidence="1">
    <location>
        <begin position="78"/>
        <end position="101"/>
    </location>
</feature>
<keyword evidence="1" id="KW-1133">Transmembrane helix</keyword>
<keyword evidence="1" id="KW-0472">Membrane</keyword>
<organism evidence="2">
    <name type="scientific">Planktothricoides raciborskii GIHE-MW2</name>
    <dbReference type="NCBI Taxonomy" id="2792601"/>
    <lineage>
        <taxon>Bacteria</taxon>
        <taxon>Bacillati</taxon>
        <taxon>Cyanobacteriota</taxon>
        <taxon>Cyanophyceae</taxon>
        <taxon>Oscillatoriophycideae</taxon>
        <taxon>Oscillatoriales</taxon>
        <taxon>Oscillatoriaceae</taxon>
        <taxon>Planktothricoides</taxon>
    </lineage>
</organism>
<feature type="transmembrane region" description="Helical" evidence="1">
    <location>
        <begin position="41"/>
        <end position="66"/>
    </location>
</feature>
<dbReference type="InterPro" id="IPR018706">
    <property type="entry name" value="DUF2214_membrane"/>
</dbReference>
<dbReference type="RefSeq" id="WP_354636165.1">
    <property type="nucleotide sequence ID" value="NZ_CP159837.1"/>
</dbReference>
<sequence length="152" mass="17010">MWASAITAYFHYLGFMLAFGALTVEVFNFKQEMTLNEAKRVAFADAAYGIAATAILVTGILRVIYFGKGSDYYLSNPFFYAKIGVFILVSLLSLYPTFTFITWTKSLQRGETPQLEIGKVNLISWLIKGELICFTLLPLFAALMARMSGWIG</sequence>
<evidence type="ECO:0000256" key="1">
    <source>
        <dbReference type="SAM" id="Phobius"/>
    </source>
</evidence>
<gene>
    <name evidence="2" type="ORF">ABWT76_002376</name>
</gene>
<feature type="transmembrane region" description="Helical" evidence="1">
    <location>
        <begin position="122"/>
        <end position="145"/>
    </location>
</feature>
<protein>
    <submittedName>
        <fullName evidence="2">DUF2214 family protein</fullName>
    </submittedName>
</protein>
<proteinExistence type="predicted"/>
<dbReference type="EMBL" id="CP159837">
    <property type="protein sequence ID" value="XCM39444.1"/>
    <property type="molecule type" value="Genomic_DNA"/>
</dbReference>
<keyword evidence="1" id="KW-0812">Transmembrane</keyword>
<accession>A0AAU8JMR9</accession>